<accession>A0AAD7JES3</accession>
<sequence length="116" mass="13363">MTTTLTPESHFPQAEIDSVNEHFDVITPKETKQLRELYNEMLDEGHDQTELRQVIINHVRYMEMMYMLSKRVFEGAAKVGINVPDGIMDDDEEMDALVLPNRGGPGPLYTTFCRRC</sequence>
<comment type="caution">
    <text evidence="1">The sequence shown here is derived from an EMBL/GenBank/DDBJ whole genome shotgun (WGS) entry which is preliminary data.</text>
</comment>
<dbReference type="EMBL" id="JARKIB010000036">
    <property type="protein sequence ID" value="KAJ7760956.1"/>
    <property type="molecule type" value="Genomic_DNA"/>
</dbReference>
<gene>
    <name evidence="1" type="ORF">B0H16DRAFT_1456238</name>
</gene>
<dbReference type="AlphaFoldDB" id="A0AAD7JES3"/>
<evidence type="ECO:0000313" key="1">
    <source>
        <dbReference type="EMBL" id="KAJ7760956.1"/>
    </source>
</evidence>
<keyword evidence="2" id="KW-1185">Reference proteome</keyword>
<organism evidence="1 2">
    <name type="scientific">Mycena metata</name>
    <dbReference type="NCBI Taxonomy" id="1033252"/>
    <lineage>
        <taxon>Eukaryota</taxon>
        <taxon>Fungi</taxon>
        <taxon>Dikarya</taxon>
        <taxon>Basidiomycota</taxon>
        <taxon>Agaricomycotina</taxon>
        <taxon>Agaricomycetes</taxon>
        <taxon>Agaricomycetidae</taxon>
        <taxon>Agaricales</taxon>
        <taxon>Marasmiineae</taxon>
        <taxon>Mycenaceae</taxon>
        <taxon>Mycena</taxon>
    </lineage>
</organism>
<name>A0AAD7JES3_9AGAR</name>
<protein>
    <submittedName>
        <fullName evidence="1">Uncharacterized protein</fullName>
    </submittedName>
</protein>
<proteinExistence type="predicted"/>
<reference evidence="1" key="1">
    <citation type="submission" date="2023-03" db="EMBL/GenBank/DDBJ databases">
        <title>Massive genome expansion in bonnet fungi (Mycena s.s.) driven by repeated elements and novel gene families across ecological guilds.</title>
        <authorList>
            <consortium name="Lawrence Berkeley National Laboratory"/>
            <person name="Harder C.B."/>
            <person name="Miyauchi S."/>
            <person name="Viragh M."/>
            <person name="Kuo A."/>
            <person name="Thoen E."/>
            <person name="Andreopoulos B."/>
            <person name="Lu D."/>
            <person name="Skrede I."/>
            <person name="Drula E."/>
            <person name="Henrissat B."/>
            <person name="Morin E."/>
            <person name="Kohler A."/>
            <person name="Barry K."/>
            <person name="LaButti K."/>
            <person name="Morin E."/>
            <person name="Salamov A."/>
            <person name="Lipzen A."/>
            <person name="Mereny Z."/>
            <person name="Hegedus B."/>
            <person name="Baldrian P."/>
            <person name="Stursova M."/>
            <person name="Weitz H."/>
            <person name="Taylor A."/>
            <person name="Grigoriev I.V."/>
            <person name="Nagy L.G."/>
            <person name="Martin F."/>
            <person name="Kauserud H."/>
        </authorList>
    </citation>
    <scope>NUCLEOTIDE SEQUENCE</scope>
    <source>
        <strain evidence="1">CBHHK182m</strain>
    </source>
</reference>
<dbReference type="Proteomes" id="UP001215598">
    <property type="component" value="Unassembled WGS sequence"/>
</dbReference>
<evidence type="ECO:0000313" key="2">
    <source>
        <dbReference type="Proteomes" id="UP001215598"/>
    </source>
</evidence>